<comment type="pathway">
    <text evidence="1 7">Cofactor biosynthesis; tetrahydrofolate biosynthesis; 5,6,7,8-tetrahydrofolate from 7,8-dihydrofolate: step 1/1.</text>
</comment>
<comment type="catalytic activity">
    <reaction evidence="7">
        <text>(6S)-5,6,7,8-tetrahydrofolate + NADP(+) = 7,8-dihydrofolate + NADPH + H(+)</text>
        <dbReference type="Rhea" id="RHEA:15009"/>
        <dbReference type="ChEBI" id="CHEBI:15378"/>
        <dbReference type="ChEBI" id="CHEBI:57451"/>
        <dbReference type="ChEBI" id="CHEBI:57453"/>
        <dbReference type="ChEBI" id="CHEBI:57783"/>
        <dbReference type="ChEBI" id="CHEBI:58349"/>
        <dbReference type="EC" id="1.5.1.3"/>
    </reaction>
</comment>
<keyword evidence="4 7" id="KW-0554">One-carbon metabolism</keyword>
<evidence type="ECO:0000256" key="1">
    <source>
        <dbReference type="ARBA" id="ARBA00004903"/>
    </source>
</evidence>
<feature type="domain" description="DHFR" evidence="8">
    <location>
        <begin position="9"/>
        <end position="175"/>
    </location>
</feature>
<dbReference type="InterPro" id="IPR012259">
    <property type="entry name" value="DHFR"/>
</dbReference>
<keyword evidence="6 7" id="KW-0560">Oxidoreductase</keyword>
<dbReference type="GO" id="GO:0005829">
    <property type="term" value="C:cytosol"/>
    <property type="evidence" value="ECO:0007669"/>
    <property type="project" value="TreeGrafter"/>
</dbReference>
<dbReference type="GO" id="GO:0046654">
    <property type="term" value="P:tetrahydrofolate biosynthetic process"/>
    <property type="evidence" value="ECO:0007669"/>
    <property type="project" value="UniProtKB-UniPathway"/>
</dbReference>
<evidence type="ECO:0000256" key="4">
    <source>
        <dbReference type="ARBA" id="ARBA00022563"/>
    </source>
</evidence>
<dbReference type="InterPro" id="IPR001796">
    <property type="entry name" value="DHFR_dom"/>
</dbReference>
<dbReference type="PIRSF" id="PIRSF000194">
    <property type="entry name" value="DHFR"/>
    <property type="match status" value="1"/>
</dbReference>
<evidence type="ECO:0000259" key="8">
    <source>
        <dbReference type="PROSITE" id="PS51330"/>
    </source>
</evidence>
<dbReference type="SUPFAM" id="SSF53597">
    <property type="entry name" value="Dihydrofolate reductase-like"/>
    <property type="match status" value="1"/>
</dbReference>
<dbReference type="PRINTS" id="PR00070">
    <property type="entry name" value="DHFR"/>
</dbReference>
<evidence type="ECO:0000256" key="5">
    <source>
        <dbReference type="ARBA" id="ARBA00022857"/>
    </source>
</evidence>
<evidence type="ECO:0000256" key="2">
    <source>
        <dbReference type="ARBA" id="ARBA00009539"/>
    </source>
</evidence>
<dbReference type="GO" id="GO:0046655">
    <property type="term" value="P:folic acid metabolic process"/>
    <property type="evidence" value="ECO:0007669"/>
    <property type="project" value="TreeGrafter"/>
</dbReference>
<accession>A0A1F4XZV1</accession>
<dbReference type="Pfam" id="PF00186">
    <property type="entry name" value="DHFR_1"/>
    <property type="match status" value="1"/>
</dbReference>
<name>A0A1F4XZV1_9BACT</name>
<evidence type="ECO:0000256" key="7">
    <source>
        <dbReference type="PIRNR" id="PIRNR000194"/>
    </source>
</evidence>
<dbReference type="InterPro" id="IPR024072">
    <property type="entry name" value="DHFR-like_dom_sf"/>
</dbReference>
<dbReference type="EMBL" id="MEWY01000005">
    <property type="protein sequence ID" value="OGC87232.1"/>
    <property type="molecule type" value="Genomic_DNA"/>
</dbReference>
<evidence type="ECO:0000256" key="6">
    <source>
        <dbReference type="ARBA" id="ARBA00023002"/>
    </source>
</evidence>
<keyword evidence="5 7" id="KW-0521">NADP</keyword>
<evidence type="ECO:0000313" key="10">
    <source>
        <dbReference type="Proteomes" id="UP000176943"/>
    </source>
</evidence>
<evidence type="ECO:0000313" key="9">
    <source>
        <dbReference type="EMBL" id="OGC87232.1"/>
    </source>
</evidence>
<protein>
    <recommendedName>
        <fullName evidence="3 7">Dihydrofolate reductase</fullName>
        <ecNumber evidence="3 7">1.5.1.3</ecNumber>
    </recommendedName>
</protein>
<dbReference type="EC" id="1.5.1.3" evidence="3 7"/>
<gene>
    <name evidence="9" type="ORF">A3B33_02665</name>
</gene>
<reference evidence="9 10" key="1">
    <citation type="journal article" date="2016" name="Nat. Commun.">
        <title>Thousands of microbial genomes shed light on interconnected biogeochemical processes in an aquifer system.</title>
        <authorList>
            <person name="Anantharaman K."/>
            <person name="Brown C.T."/>
            <person name="Hug L.A."/>
            <person name="Sharon I."/>
            <person name="Castelle C.J."/>
            <person name="Probst A.J."/>
            <person name="Thomas B.C."/>
            <person name="Singh A."/>
            <person name="Wilkins M.J."/>
            <person name="Karaoz U."/>
            <person name="Brodie E.L."/>
            <person name="Williams K.H."/>
            <person name="Hubbard S.S."/>
            <person name="Banfield J.F."/>
        </authorList>
    </citation>
    <scope>NUCLEOTIDE SEQUENCE [LARGE SCALE GENOMIC DNA]</scope>
</reference>
<dbReference type="AlphaFoldDB" id="A0A1F4XZV1"/>
<sequence>MHTNHMQPRISVVAALGKDRAIGKQNQLLWNIPDDLKRFKHLTSGHPVIMGRRTYESIFALLGKPLPGRTSIVLCYPDEAGDMKFRFENVFLVHSIEKALAKARSLDGEEVFVGGGAMLYEQMLPYADRLYLTLIEDEKDGDVFFPPYEDIFTKTVADEPHEFNGLKYRFVTLEK</sequence>
<dbReference type="PANTHER" id="PTHR48069:SF3">
    <property type="entry name" value="DIHYDROFOLATE REDUCTASE"/>
    <property type="match status" value="1"/>
</dbReference>
<comment type="function">
    <text evidence="7">Key enzyme in folate metabolism. Catalyzes an essential reaction for de novo glycine and purine synthesis, and for DNA precursor synthesis.</text>
</comment>
<dbReference type="PROSITE" id="PS51330">
    <property type="entry name" value="DHFR_2"/>
    <property type="match status" value="1"/>
</dbReference>
<dbReference type="CDD" id="cd00209">
    <property type="entry name" value="DHFR"/>
    <property type="match status" value="1"/>
</dbReference>
<dbReference type="GO" id="GO:0006730">
    <property type="term" value="P:one-carbon metabolic process"/>
    <property type="evidence" value="ECO:0007669"/>
    <property type="project" value="UniProtKB-KW"/>
</dbReference>
<comment type="similarity">
    <text evidence="2 7">Belongs to the dihydrofolate reductase family.</text>
</comment>
<evidence type="ECO:0000256" key="3">
    <source>
        <dbReference type="ARBA" id="ARBA00012856"/>
    </source>
</evidence>
<dbReference type="Proteomes" id="UP000176943">
    <property type="component" value="Unassembled WGS sequence"/>
</dbReference>
<dbReference type="Gene3D" id="3.40.430.10">
    <property type="entry name" value="Dihydrofolate Reductase, subunit A"/>
    <property type="match status" value="1"/>
</dbReference>
<dbReference type="GO" id="GO:0046452">
    <property type="term" value="P:dihydrofolate metabolic process"/>
    <property type="evidence" value="ECO:0007669"/>
    <property type="project" value="TreeGrafter"/>
</dbReference>
<dbReference type="GO" id="GO:0004146">
    <property type="term" value="F:dihydrofolate reductase activity"/>
    <property type="evidence" value="ECO:0007669"/>
    <property type="project" value="UniProtKB-EC"/>
</dbReference>
<dbReference type="GO" id="GO:0050661">
    <property type="term" value="F:NADP binding"/>
    <property type="evidence" value="ECO:0007669"/>
    <property type="project" value="InterPro"/>
</dbReference>
<proteinExistence type="inferred from homology"/>
<dbReference type="PANTHER" id="PTHR48069">
    <property type="entry name" value="DIHYDROFOLATE REDUCTASE"/>
    <property type="match status" value="1"/>
</dbReference>
<dbReference type="UniPathway" id="UPA00077">
    <property type="reaction ID" value="UER00158"/>
</dbReference>
<organism evidence="9 10">
    <name type="scientific">Candidatus Adlerbacteria bacterium RIFCSPLOWO2_01_FULL_54_16</name>
    <dbReference type="NCBI Taxonomy" id="1797244"/>
    <lineage>
        <taxon>Bacteria</taxon>
        <taxon>Candidatus Adleribacteriota</taxon>
    </lineage>
</organism>
<comment type="caution">
    <text evidence="9">The sequence shown here is derived from an EMBL/GenBank/DDBJ whole genome shotgun (WGS) entry which is preliminary data.</text>
</comment>